<keyword evidence="3" id="KW-1185">Reference proteome</keyword>
<evidence type="ECO:0000313" key="3">
    <source>
        <dbReference type="Proteomes" id="UP000450917"/>
    </source>
</evidence>
<dbReference type="AlphaFoldDB" id="A0A7X2ZGP2"/>
<dbReference type="Proteomes" id="UP000450917">
    <property type="component" value="Unassembled WGS sequence"/>
</dbReference>
<name>A0A7X2ZGP2_9BACL</name>
<evidence type="ECO:0000256" key="1">
    <source>
        <dbReference type="ARBA" id="ARBA00022679"/>
    </source>
</evidence>
<protein>
    <submittedName>
        <fullName evidence="2">Glycosyltransferase</fullName>
    </submittedName>
</protein>
<dbReference type="PANTHER" id="PTHR46401:SF2">
    <property type="entry name" value="GLYCOSYLTRANSFERASE WBBK-RELATED"/>
    <property type="match status" value="1"/>
</dbReference>
<gene>
    <name evidence="2" type="ORF">GNP93_25415</name>
</gene>
<dbReference type="PANTHER" id="PTHR46401">
    <property type="entry name" value="GLYCOSYLTRANSFERASE WBBK-RELATED"/>
    <property type="match status" value="1"/>
</dbReference>
<dbReference type="Pfam" id="PF13692">
    <property type="entry name" value="Glyco_trans_1_4"/>
    <property type="match status" value="1"/>
</dbReference>
<dbReference type="RefSeq" id="WP_155615790.1">
    <property type="nucleotide sequence ID" value="NZ_WNZX01000037.1"/>
</dbReference>
<sequence>MNVLFVNYHDFSSNSAIHIFNFANQLMDMGVDCGVCVPKNKQTIHLIGKAKFEIYDFSDFRKRRIHFRDGRGPDIIHAWTPREIVRQFTQKLTNHYECKYIVHLEDNEEAILKATYNMDFEFLTSLPENVVNRIIDKQFSHPLRYKEFLEKADGITTIIDKLFEFKPQHLIGKVIWPGYEEKLFMPRPVDIKLKADLGIPEKSFVVVYSGNVHHSNKKEVYSLYLAVAALNRKGIPVKLVRTGRDFVDFYDDSIRGYKDCFIDLGFVDREMLPKIMSLSDVFVQPGTSDEFNDYRFPSKLPEFFAMGKPVVLPNTNIGKYLSDGNNCILLKKGNALEICEKLEFVFNNMDACEMIGEKGREFAVQNFKWSVNTQVLYEFYMNVLGNATIIRGNRIDATY</sequence>
<dbReference type="GO" id="GO:0009103">
    <property type="term" value="P:lipopolysaccharide biosynthetic process"/>
    <property type="evidence" value="ECO:0007669"/>
    <property type="project" value="TreeGrafter"/>
</dbReference>
<organism evidence="2 3">
    <name type="scientific">Paenibacillus validus</name>
    <dbReference type="NCBI Taxonomy" id="44253"/>
    <lineage>
        <taxon>Bacteria</taxon>
        <taxon>Bacillati</taxon>
        <taxon>Bacillota</taxon>
        <taxon>Bacilli</taxon>
        <taxon>Bacillales</taxon>
        <taxon>Paenibacillaceae</taxon>
        <taxon>Paenibacillus</taxon>
    </lineage>
</organism>
<dbReference type="Gene3D" id="3.40.50.2000">
    <property type="entry name" value="Glycogen Phosphorylase B"/>
    <property type="match status" value="2"/>
</dbReference>
<comment type="caution">
    <text evidence="2">The sequence shown here is derived from an EMBL/GenBank/DDBJ whole genome shotgun (WGS) entry which is preliminary data.</text>
</comment>
<reference evidence="2 3" key="1">
    <citation type="submission" date="2019-11" db="EMBL/GenBank/DDBJ databases">
        <title>Draft genome sequences of five Paenibacillus species of dairy origin.</title>
        <authorList>
            <person name="Olajide A.M."/>
            <person name="Chen S."/>
            <person name="Lapointe G."/>
        </authorList>
    </citation>
    <scope>NUCLEOTIDE SEQUENCE [LARGE SCALE GENOMIC DNA]</scope>
    <source>
        <strain evidence="2 3">2CS3</strain>
    </source>
</reference>
<dbReference type="SUPFAM" id="SSF53756">
    <property type="entry name" value="UDP-Glycosyltransferase/glycogen phosphorylase"/>
    <property type="match status" value="1"/>
</dbReference>
<keyword evidence="1 2" id="KW-0808">Transferase</keyword>
<proteinExistence type="predicted"/>
<dbReference type="CDD" id="cd03801">
    <property type="entry name" value="GT4_PimA-like"/>
    <property type="match status" value="1"/>
</dbReference>
<dbReference type="EMBL" id="WNZX01000037">
    <property type="protein sequence ID" value="MUG73943.1"/>
    <property type="molecule type" value="Genomic_DNA"/>
</dbReference>
<accession>A0A7X2ZGP2</accession>
<dbReference type="GO" id="GO:0016757">
    <property type="term" value="F:glycosyltransferase activity"/>
    <property type="evidence" value="ECO:0007669"/>
    <property type="project" value="TreeGrafter"/>
</dbReference>
<evidence type="ECO:0000313" key="2">
    <source>
        <dbReference type="EMBL" id="MUG73943.1"/>
    </source>
</evidence>